<comment type="caution">
    <text evidence="1">The sequence shown here is derived from an EMBL/GenBank/DDBJ whole genome shotgun (WGS) entry which is preliminary data.</text>
</comment>
<name>A0ABU9U9N3_9GAMM</name>
<organism evidence="1 2">
    <name type="scientific">Pseudoalteromonas neustonica</name>
    <dbReference type="NCBI Taxonomy" id="1840331"/>
    <lineage>
        <taxon>Bacteria</taxon>
        <taxon>Pseudomonadati</taxon>
        <taxon>Pseudomonadota</taxon>
        <taxon>Gammaproteobacteria</taxon>
        <taxon>Alteromonadales</taxon>
        <taxon>Pseudoalteromonadaceae</taxon>
        <taxon>Pseudoalteromonas</taxon>
    </lineage>
</organism>
<dbReference type="EMBL" id="JBBMQU010000077">
    <property type="protein sequence ID" value="MEM5553243.1"/>
    <property type="molecule type" value="Genomic_DNA"/>
</dbReference>
<dbReference type="Proteomes" id="UP001388366">
    <property type="component" value="Unassembled WGS sequence"/>
</dbReference>
<evidence type="ECO:0000313" key="1">
    <source>
        <dbReference type="EMBL" id="MEM5553243.1"/>
    </source>
</evidence>
<protein>
    <submittedName>
        <fullName evidence="1">Uncharacterized protein</fullName>
    </submittedName>
</protein>
<evidence type="ECO:0000313" key="2">
    <source>
        <dbReference type="Proteomes" id="UP001388366"/>
    </source>
</evidence>
<proteinExistence type="predicted"/>
<sequence length="182" mass="21691">MSTLKSLAESVKGYKNKGVICRFSELYGVDLSESEQIFEDMKLWLVLAKVAKIENSNKPFVIDNALLVIDEMWHNFILFTKDYSAFCDNYFGHYLHHNPTSVEESNRQKEVFSNMSIEERQSYMMEKLRWQYEFTMVKLGKDIFIRWYQYYPNKFTKESLAKLSYESTKKKSEFEDKVKKVA</sequence>
<accession>A0ABU9U9N3</accession>
<dbReference type="RefSeq" id="WP_342884724.1">
    <property type="nucleotide sequence ID" value="NZ_JBBMQU010000077.1"/>
</dbReference>
<gene>
    <name evidence="1" type="ORF">WNY63_21275</name>
</gene>
<reference evidence="1 2" key="1">
    <citation type="submission" date="2024-03" db="EMBL/GenBank/DDBJ databases">
        <title>Community enrichment and isolation of bacterial strains for fucoidan degradation.</title>
        <authorList>
            <person name="Sichert A."/>
        </authorList>
    </citation>
    <scope>NUCLEOTIDE SEQUENCE [LARGE SCALE GENOMIC DNA]</scope>
    <source>
        <strain evidence="1 2">AS81</strain>
    </source>
</reference>
<keyword evidence="2" id="KW-1185">Reference proteome</keyword>